<dbReference type="InterPro" id="IPR036034">
    <property type="entry name" value="PDZ_sf"/>
</dbReference>
<keyword evidence="5" id="KW-0175">Coiled coil</keyword>
<dbReference type="SMART" id="SM00245">
    <property type="entry name" value="TSPc"/>
    <property type="match status" value="1"/>
</dbReference>
<dbReference type="PROSITE" id="PS51257">
    <property type="entry name" value="PROKAR_LIPOPROTEIN"/>
    <property type="match status" value="1"/>
</dbReference>
<feature type="domain" description="PDZ" evidence="6">
    <location>
        <begin position="277"/>
        <end position="348"/>
    </location>
</feature>
<dbReference type="Gene3D" id="2.30.42.10">
    <property type="match status" value="1"/>
</dbReference>
<dbReference type="PROSITE" id="PS50106">
    <property type="entry name" value="PDZ"/>
    <property type="match status" value="1"/>
</dbReference>
<dbReference type="PANTHER" id="PTHR32060">
    <property type="entry name" value="TAIL-SPECIFIC PROTEASE"/>
    <property type="match status" value="1"/>
</dbReference>
<keyword evidence="3 7" id="KW-0378">Hydrolase</keyword>
<dbReference type="GO" id="GO:0030288">
    <property type="term" value="C:outer membrane-bounded periplasmic space"/>
    <property type="evidence" value="ECO:0007669"/>
    <property type="project" value="TreeGrafter"/>
</dbReference>
<dbReference type="Pfam" id="PF17804">
    <property type="entry name" value="TSP_NTD"/>
    <property type="match status" value="1"/>
</dbReference>
<dbReference type="AlphaFoldDB" id="A0A3B0QVR6"/>
<organism evidence="7">
    <name type="scientific">hydrothermal vent metagenome</name>
    <dbReference type="NCBI Taxonomy" id="652676"/>
    <lineage>
        <taxon>unclassified sequences</taxon>
        <taxon>metagenomes</taxon>
        <taxon>ecological metagenomes</taxon>
    </lineage>
</organism>
<protein>
    <submittedName>
        <fullName evidence="7">Tail-specific protease</fullName>
        <ecNumber evidence="7">3.4.21.102</ecNumber>
    </submittedName>
</protein>
<dbReference type="CDD" id="cd07560">
    <property type="entry name" value="Peptidase_S41_CPP"/>
    <property type="match status" value="1"/>
</dbReference>
<evidence type="ECO:0000256" key="3">
    <source>
        <dbReference type="ARBA" id="ARBA00022801"/>
    </source>
</evidence>
<keyword evidence="4" id="KW-0720">Serine protease</keyword>
<gene>
    <name evidence="7" type="ORF">MNBD_BACTEROID02-1446</name>
</gene>
<dbReference type="EC" id="3.4.21.102" evidence="7"/>
<dbReference type="GO" id="GO:0004252">
    <property type="term" value="F:serine-type endopeptidase activity"/>
    <property type="evidence" value="ECO:0007669"/>
    <property type="project" value="UniProtKB-EC"/>
</dbReference>
<sequence>MKRKYNILLLTLLLAFASCSFTSKTFENDDRDKQLIQVITYVLEEGHFEPKEMNDTFSEDVFEHYIDQIDPFRRYFYQSDIKEFEKYKTELDNQIMAYDVSFFNLTHERLIKRINESKDIYKEVLANPFDYGINETFNTDYENLGYVSSKKEMKERWRKQLKFSAIANYHDLVTEQENDSKRKKELSELDPEEINNLSDVEKERFFNEDEDKKFVKKSNEELEQEAREVTLRSLDELYDFIDDRQRKDWFTVYINAIVEEYDPHTFYFAPEEKDRFDVAMSGKYEGIGARLQKKMDNIIVNEIISGGSAWRQNKLEVGDIILKVRQEDEEEAVNVVGMRLDDAVKFIKGPKGTNVILTLKKVDGTIKDLSIPRDEIELEETYAKSSTVIKNDKTFGVINLPKFYVNFQDYNKRNAASDIKKEIIRLKAEGMEGLVIDLRNNGGGSLKTVVDMAGLFIKDGPIVQVRTTGEPREVLSDKDRSIIWDGPLVILVNELSASASEILAAAMQDYKRAIVIGSKQTYGKGTVQNVLDLNRVVRSNTNGDMGALKFTTQKFYRINGGSTQLEGVKSDVVVPDRYSYIDIGEKDQDNPLPWDKIEAATYTLWDSYFDYDATIKKSNERMQNSEQLKLIDENAHWIKKIRDRKEFSLNYNEYKAKLDQSEDEAKRFDKLADYKTNLTFKSLPYEMALMEQDSTLKIKRNRWHENLSKDVYMEEALNVLNDLKMSYGVKTKVAATIKD</sequence>
<dbReference type="PANTHER" id="PTHR32060:SF22">
    <property type="entry name" value="CARBOXYL-TERMINAL-PROCESSING PEPTIDASE 3, CHLOROPLASTIC"/>
    <property type="match status" value="1"/>
</dbReference>
<dbReference type="InterPro" id="IPR029045">
    <property type="entry name" value="ClpP/crotonase-like_dom_sf"/>
</dbReference>
<feature type="coiled-coil region" evidence="5">
    <location>
        <begin position="644"/>
        <end position="671"/>
    </location>
</feature>
<accession>A0A3B0QVR6</accession>
<dbReference type="InterPro" id="IPR005151">
    <property type="entry name" value="Tail-specific_protease"/>
</dbReference>
<dbReference type="InterPro" id="IPR020992">
    <property type="entry name" value="Tail_Prtase_C"/>
</dbReference>
<dbReference type="NCBIfam" id="TIGR00225">
    <property type="entry name" value="prc"/>
    <property type="match status" value="1"/>
</dbReference>
<dbReference type="SMART" id="SM00228">
    <property type="entry name" value="PDZ"/>
    <property type="match status" value="1"/>
</dbReference>
<dbReference type="InterPro" id="IPR001478">
    <property type="entry name" value="PDZ"/>
</dbReference>
<dbReference type="InterPro" id="IPR004447">
    <property type="entry name" value="Peptidase_S41A"/>
</dbReference>
<dbReference type="SUPFAM" id="SSF52096">
    <property type="entry name" value="ClpP/crotonase"/>
    <property type="match status" value="1"/>
</dbReference>
<dbReference type="SUPFAM" id="SSF50156">
    <property type="entry name" value="PDZ domain-like"/>
    <property type="match status" value="1"/>
</dbReference>
<comment type="similarity">
    <text evidence="1">Belongs to the peptidase S41A family.</text>
</comment>
<name>A0A3B0QVR6_9ZZZZ</name>
<dbReference type="GO" id="GO:0006508">
    <property type="term" value="P:proteolysis"/>
    <property type="evidence" value="ECO:0007669"/>
    <property type="project" value="UniProtKB-KW"/>
</dbReference>
<dbReference type="EMBL" id="UOEB01000235">
    <property type="protein sequence ID" value="VAV85580.1"/>
    <property type="molecule type" value="Genomic_DNA"/>
</dbReference>
<reference evidence="7" key="1">
    <citation type="submission" date="2018-06" db="EMBL/GenBank/DDBJ databases">
        <authorList>
            <person name="Zhirakovskaya E."/>
        </authorList>
    </citation>
    <scope>NUCLEOTIDE SEQUENCE</scope>
</reference>
<dbReference type="CDD" id="cd06782">
    <property type="entry name" value="cpPDZ_CPP-like"/>
    <property type="match status" value="1"/>
</dbReference>
<evidence type="ECO:0000259" key="6">
    <source>
        <dbReference type="PROSITE" id="PS50106"/>
    </source>
</evidence>
<evidence type="ECO:0000256" key="2">
    <source>
        <dbReference type="ARBA" id="ARBA00022670"/>
    </source>
</evidence>
<dbReference type="Pfam" id="PF03572">
    <property type="entry name" value="Peptidase_S41"/>
    <property type="match status" value="1"/>
</dbReference>
<evidence type="ECO:0000256" key="1">
    <source>
        <dbReference type="ARBA" id="ARBA00009179"/>
    </source>
</evidence>
<dbReference type="Pfam" id="PF00595">
    <property type="entry name" value="PDZ"/>
    <property type="match status" value="1"/>
</dbReference>
<dbReference type="GO" id="GO:0007165">
    <property type="term" value="P:signal transduction"/>
    <property type="evidence" value="ECO:0007669"/>
    <property type="project" value="TreeGrafter"/>
</dbReference>
<keyword evidence="2 7" id="KW-0645">Protease</keyword>
<evidence type="ECO:0000256" key="5">
    <source>
        <dbReference type="SAM" id="Coils"/>
    </source>
</evidence>
<dbReference type="Pfam" id="PF11818">
    <property type="entry name" value="DUF3340"/>
    <property type="match status" value="1"/>
</dbReference>
<dbReference type="Gene3D" id="3.90.226.10">
    <property type="entry name" value="2-enoyl-CoA Hydratase, Chain A, domain 1"/>
    <property type="match status" value="1"/>
</dbReference>
<dbReference type="InterPro" id="IPR040573">
    <property type="entry name" value="TSP_N"/>
</dbReference>
<evidence type="ECO:0000313" key="7">
    <source>
        <dbReference type="EMBL" id="VAV85580.1"/>
    </source>
</evidence>
<evidence type="ECO:0000256" key="4">
    <source>
        <dbReference type="ARBA" id="ARBA00022825"/>
    </source>
</evidence>
<proteinExistence type="inferred from homology"/>